<evidence type="ECO:0000313" key="3">
    <source>
        <dbReference type="Proteomes" id="UP001596074"/>
    </source>
</evidence>
<evidence type="ECO:0000313" key="2">
    <source>
        <dbReference type="EMBL" id="MFC5746161.1"/>
    </source>
</evidence>
<keyword evidence="3" id="KW-1185">Reference proteome</keyword>
<comment type="caution">
    <text evidence="2">The sequence shown here is derived from an EMBL/GenBank/DDBJ whole genome shotgun (WGS) entry which is preliminary data.</text>
</comment>
<proteinExistence type="predicted"/>
<evidence type="ECO:0000256" key="1">
    <source>
        <dbReference type="SAM" id="MobiDB-lite"/>
    </source>
</evidence>
<sequence>MAPADLAGDQAGERVVRRRPGLLGQDLGEPVDHLPAQLLQARHQRRRGPHHLEDPPEPRARLTAPAAPSRRRTARRGQGKG</sequence>
<gene>
    <name evidence="2" type="ORF">ACFPZN_11130</name>
</gene>
<reference evidence="3" key="1">
    <citation type="journal article" date="2019" name="Int. J. Syst. Evol. Microbiol.">
        <title>The Global Catalogue of Microorganisms (GCM) 10K type strain sequencing project: providing services to taxonomists for standard genome sequencing and annotation.</title>
        <authorList>
            <consortium name="The Broad Institute Genomics Platform"/>
            <consortium name="The Broad Institute Genome Sequencing Center for Infectious Disease"/>
            <person name="Wu L."/>
            <person name="Ma J."/>
        </authorList>
    </citation>
    <scope>NUCLEOTIDE SEQUENCE [LARGE SCALE GENOMIC DNA]</scope>
    <source>
        <strain evidence="3">KCTC 42087</strain>
    </source>
</reference>
<protein>
    <submittedName>
        <fullName evidence="2">Uncharacterized protein</fullName>
    </submittedName>
</protein>
<dbReference type="Proteomes" id="UP001596074">
    <property type="component" value="Unassembled WGS sequence"/>
</dbReference>
<dbReference type="EMBL" id="JBHSON010000012">
    <property type="protein sequence ID" value="MFC5746161.1"/>
    <property type="molecule type" value="Genomic_DNA"/>
</dbReference>
<feature type="compositionally biased region" description="Basic and acidic residues" evidence="1">
    <location>
        <begin position="50"/>
        <end position="60"/>
    </location>
</feature>
<organism evidence="2 3">
    <name type="scientific">Actinomadura rugatobispora</name>
    <dbReference type="NCBI Taxonomy" id="1994"/>
    <lineage>
        <taxon>Bacteria</taxon>
        <taxon>Bacillati</taxon>
        <taxon>Actinomycetota</taxon>
        <taxon>Actinomycetes</taxon>
        <taxon>Streptosporangiales</taxon>
        <taxon>Thermomonosporaceae</taxon>
        <taxon>Actinomadura</taxon>
    </lineage>
</organism>
<dbReference type="RefSeq" id="WP_378281780.1">
    <property type="nucleotide sequence ID" value="NZ_JBHSON010000012.1"/>
</dbReference>
<name>A0ABW0ZS91_9ACTN</name>
<accession>A0ABW0ZS91</accession>
<feature type="region of interest" description="Disordered" evidence="1">
    <location>
        <begin position="1"/>
        <end position="81"/>
    </location>
</feature>
<feature type="compositionally biased region" description="Basic residues" evidence="1">
    <location>
        <begin position="69"/>
        <end position="81"/>
    </location>
</feature>